<dbReference type="Pfam" id="PF13416">
    <property type="entry name" value="SBP_bac_8"/>
    <property type="match status" value="1"/>
</dbReference>
<feature type="signal peptide" evidence="2">
    <location>
        <begin position="1"/>
        <end position="37"/>
    </location>
</feature>
<dbReference type="InterPro" id="IPR027020">
    <property type="entry name" value="YnjB"/>
</dbReference>
<dbReference type="PROSITE" id="PS51318">
    <property type="entry name" value="TAT"/>
    <property type="match status" value="1"/>
</dbReference>
<evidence type="ECO:0000313" key="3">
    <source>
        <dbReference type="EMBL" id="NBN79234.1"/>
    </source>
</evidence>
<dbReference type="Gene3D" id="3.40.190.10">
    <property type="entry name" value="Periplasmic binding protein-like II"/>
    <property type="match status" value="2"/>
</dbReference>
<proteinExistence type="predicted"/>
<dbReference type="InterPro" id="IPR006311">
    <property type="entry name" value="TAT_signal"/>
</dbReference>
<gene>
    <name evidence="3" type="ORF">GWI72_13225</name>
</gene>
<dbReference type="NCBIfam" id="NF008633">
    <property type="entry name" value="PRK11622.1"/>
    <property type="match status" value="1"/>
</dbReference>
<keyword evidence="1" id="KW-0574">Periplasm</keyword>
<dbReference type="AlphaFoldDB" id="A0A7X5F497"/>
<accession>A0A7X5F497</accession>
<sequence length="418" mass="44582">MMQVQGVVSMQVIRRRFLQGLAAVSLVAVLATGPTLAAGPDDWAGIKEDAKGQTVYFHAWGGEPRINAYIDWVAGELKEQYGVTLEHVKVDDTANVVARVLAEKTAGKTSGGAVDLVWINGENFAAMKREGLLQAGAWAERLPNWALVDVEGKPTVRRDFGVPTDGLESPWGMAKLVFMHDSARLAEAPASLQALAEFAKANPGRFTYPQPPNFHGSTFLKQALATLIDDPARLQQPVDPARFDADTAKLFAWLDALHPHLWRSGRAFPASAAALRQLLADGEIDIAFSFNPGDASAAIAAGELPDTVRSFVLEGGTIGNTHFVAIPFNSSASAGAKVVANFLLSPEAQARKEDPAVWGDPTVLDVAALPDADRARFAAIDRGAAGLGPEALGPTLPEPHPSWMDALEAAWAKRYGVQ</sequence>
<evidence type="ECO:0000313" key="4">
    <source>
        <dbReference type="Proteomes" id="UP000586722"/>
    </source>
</evidence>
<evidence type="ECO:0000256" key="1">
    <source>
        <dbReference type="ARBA" id="ARBA00022764"/>
    </source>
</evidence>
<dbReference type="EMBL" id="JAABLQ010000001">
    <property type="protein sequence ID" value="NBN79234.1"/>
    <property type="molecule type" value="Genomic_DNA"/>
</dbReference>
<dbReference type="InterPro" id="IPR006059">
    <property type="entry name" value="SBP"/>
</dbReference>
<dbReference type="PANTHER" id="PTHR42779:SF1">
    <property type="entry name" value="PROTEIN YNJB"/>
    <property type="match status" value="1"/>
</dbReference>
<keyword evidence="2" id="KW-0732">Signal</keyword>
<name>A0A7X5F497_9HYPH</name>
<evidence type="ECO:0000256" key="2">
    <source>
        <dbReference type="SAM" id="SignalP"/>
    </source>
</evidence>
<dbReference type="PIRSF" id="PIRSF029172">
    <property type="entry name" value="UCP029172_ABC_sbc_YnjB"/>
    <property type="match status" value="1"/>
</dbReference>
<reference evidence="4" key="1">
    <citation type="submission" date="2020-01" db="EMBL/GenBank/DDBJ databases">
        <authorList>
            <person name="Fang Y."/>
            <person name="Sun R."/>
            <person name="Nie L."/>
            <person name="He J."/>
            <person name="Hao L."/>
            <person name="Wang L."/>
            <person name="Su S."/>
            <person name="Lv E."/>
            <person name="Zhang Z."/>
            <person name="Xie R."/>
            <person name="Liu H."/>
        </authorList>
    </citation>
    <scope>NUCLEOTIDE SEQUENCE [LARGE SCALE GENOMIC DNA]</scope>
    <source>
        <strain evidence="4">XCT-53</strain>
    </source>
</reference>
<organism evidence="3 4">
    <name type="scientific">Pannonibacter tanglangensis</name>
    <dbReference type="NCBI Taxonomy" id="2750084"/>
    <lineage>
        <taxon>Bacteria</taxon>
        <taxon>Pseudomonadati</taxon>
        <taxon>Pseudomonadota</taxon>
        <taxon>Alphaproteobacteria</taxon>
        <taxon>Hyphomicrobiales</taxon>
        <taxon>Stappiaceae</taxon>
        <taxon>Pannonibacter</taxon>
    </lineage>
</organism>
<keyword evidence="4" id="KW-1185">Reference proteome</keyword>
<dbReference type="SUPFAM" id="SSF53850">
    <property type="entry name" value="Periplasmic binding protein-like II"/>
    <property type="match status" value="1"/>
</dbReference>
<dbReference type="Proteomes" id="UP000586722">
    <property type="component" value="Unassembled WGS sequence"/>
</dbReference>
<feature type="chain" id="PRO_5031016738" evidence="2">
    <location>
        <begin position="38"/>
        <end position="418"/>
    </location>
</feature>
<protein>
    <submittedName>
        <fullName evidence="3">ABC transporter substrate-binding protein</fullName>
    </submittedName>
</protein>
<dbReference type="PANTHER" id="PTHR42779">
    <property type="entry name" value="PROTEIN YNJB"/>
    <property type="match status" value="1"/>
</dbReference>
<comment type="caution">
    <text evidence="3">The sequence shown here is derived from an EMBL/GenBank/DDBJ whole genome shotgun (WGS) entry which is preliminary data.</text>
</comment>